<gene>
    <name evidence="2" type="ORF">BFG57_16815</name>
</gene>
<feature type="domain" description="N-acetyltransferase" evidence="1">
    <location>
        <begin position="2"/>
        <end position="167"/>
    </location>
</feature>
<reference evidence="2 3" key="1">
    <citation type="submission" date="2016-08" db="EMBL/GenBank/DDBJ databases">
        <title>Genome of Bacillus solimangrovi GH2-4.</title>
        <authorList>
            <person name="Lim S."/>
            <person name="Kim B.-C."/>
        </authorList>
    </citation>
    <scope>NUCLEOTIDE SEQUENCE [LARGE SCALE GENOMIC DNA]</scope>
    <source>
        <strain evidence="2 3">GH2-4</strain>
    </source>
</reference>
<dbReference type="InterPro" id="IPR050276">
    <property type="entry name" value="MshD_Acetyltransferase"/>
</dbReference>
<dbReference type="InterPro" id="IPR000182">
    <property type="entry name" value="GNAT_dom"/>
</dbReference>
<dbReference type="PANTHER" id="PTHR43617">
    <property type="entry name" value="L-AMINO ACID N-ACETYLTRANSFERASE"/>
    <property type="match status" value="1"/>
</dbReference>
<organism evidence="2 3">
    <name type="scientific">Bacillus solimangrovi</name>
    <dbReference type="NCBI Taxonomy" id="1305675"/>
    <lineage>
        <taxon>Bacteria</taxon>
        <taxon>Bacillati</taxon>
        <taxon>Bacillota</taxon>
        <taxon>Bacilli</taxon>
        <taxon>Bacillales</taxon>
        <taxon>Bacillaceae</taxon>
        <taxon>Bacillus</taxon>
    </lineage>
</organism>
<keyword evidence="3" id="KW-1185">Reference proteome</keyword>
<accession>A0A1E5LDF0</accession>
<name>A0A1E5LDF0_9BACI</name>
<dbReference type="AlphaFoldDB" id="A0A1E5LDF0"/>
<protein>
    <recommendedName>
        <fullName evidence="1">N-acetyltransferase domain-containing protein</fullName>
    </recommendedName>
</protein>
<dbReference type="EMBL" id="MJEH01000035">
    <property type="protein sequence ID" value="OEH92090.1"/>
    <property type="molecule type" value="Genomic_DNA"/>
</dbReference>
<dbReference type="Gene3D" id="3.40.630.30">
    <property type="match status" value="1"/>
</dbReference>
<evidence type="ECO:0000313" key="3">
    <source>
        <dbReference type="Proteomes" id="UP000095209"/>
    </source>
</evidence>
<evidence type="ECO:0000259" key="1">
    <source>
        <dbReference type="PROSITE" id="PS51186"/>
    </source>
</evidence>
<dbReference type="CDD" id="cd04301">
    <property type="entry name" value="NAT_SF"/>
    <property type="match status" value="1"/>
</dbReference>
<dbReference type="SUPFAM" id="SSF55729">
    <property type="entry name" value="Acyl-CoA N-acyltransferases (Nat)"/>
    <property type="match status" value="1"/>
</dbReference>
<proteinExistence type="predicted"/>
<dbReference type="STRING" id="1305675.BFG57_16815"/>
<dbReference type="Pfam" id="PF00583">
    <property type="entry name" value="Acetyltransf_1"/>
    <property type="match status" value="1"/>
</dbReference>
<sequence>MITIKRLNECTLQDAITAWNEGFSGYFTDVQMTIDVFLNRLTQEGLSANHSIVAFDGNKPIGIVLNGLRMIDGKKVAWNGGTGVATTYRGSGIGKKLIEETLAIYEKEGVDIATLEAIKQNEKAIRLYEKLGYVIEDKLFFFAHEGSFEINPFQDYLDEYKYIKTVPLAVQYLSFYKSMSSWQTQVKSVRDGEAILAVDSQTGEKVGYAFLKRNFNDDGLHVSTALYQCETASNRNDQQQVAASLLSQLFSPFDQKLKRITVNLSSNNQSVISLLQGAGFEKSVEQVYMKKICK</sequence>
<comment type="caution">
    <text evidence="2">The sequence shown here is derived from an EMBL/GenBank/DDBJ whole genome shotgun (WGS) entry which is preliminary data.</text>
</comment>
<dbReference type="PROSITE" id="PS51186">
    <property type="entry name" value="GNAT"/>
    <property type="match status" value="1"/>
</dbReference>
<dbReference type="Proteomes" id="UP000095209">
    <property type="component" value="Unassembled WGS sequence"/>
</dbReference>
<dbReference type="InterPro" id="IPR016181">
    <property type="entry name" value="Acyl_CoA_acyltransferase"/>
</dbReference>
<dbReference type="RefSeq" id="WP_069717886.1">
    <property type="nucleotide sequence ID" value="NZ_MJEH01000035.1"/>
</dbReference>
<evidence type="ECO:0000313" key="2">
    <source>
        <dbReference type="EMBL" id="OEH92090.1"/>
    </source>
</evidence>
<dbReference type="GO" id="GO:0016747">
    <property type="term" value="F:acyltransferase activity, transferring groups other than amino-acyl groups"/>
    <property type="evidence" value="ECO:0007669"/>
    <property type="project" value="InterPro"/>
</dbReference>